<proteinExistence type="predicted"/>
<organism evidence="3 4">
    <name type="scientific">Candidatus Faeciplasma pullistercoris</name>
    <dbReference type="NCBI Taxonomy" id="2840800"/>
    <lineage>
        <taxon>Bacteria</taxon>
        <taxon>Bacillati</taxon>
        <taxon>Bacillota</taxon>
        <taxon>Clostridia</taxon>
        <taxon>Eubacteriales</taxon>
        <taxon>Oscillospiraceae</taxon>
        <taxon>Oscillospiraceae incertae sedis</taxon>
        <taxon>Candidatus Faeciplasma</taxon>
    </lineage>
</organism>
<dbReference type="GO" id="GO:0016301">
    <property type="term" value="F:kinase activity"/>
    <property type="evidence" value="ECO:0007669"/>
    <property type="project" value="UniProtKB-KW"/>
</dbReference>
<evidence type="ECO:0000256" key="1">
    <source>
        <dbReference type="SAM" id="MobiDB-lite"/>
    </source>
</evidence>
<feature type="chain" id="PRO_5039586898" evidence="2">
    <location>
        <begin position="29"/>
        <end position="584"/>
    </location>
</feature>
<evidence type="ECO:0000313" key="4">
    <source>
        <dbReference type="Proteomes" id="UP000824136"/>
    </source>
</evidence>
<sequence length="584" mass="66402">MQAKNARTRIICALIAAALSISCLSSCSQINISDDSQVTTPPSGSGTQPSTAALTDATDNVPAFTVTHADETKPSTASPDTDPEPESTAVPGTDGGVNTNPPVSSHPISESTYETNENGEIIDDYTSDLVFDTEDPDELYSMFGLSRSERQQFYNEISSKYELPIIHISTENEQEVLSKENYVNCLVEIFNCEDEYVMDATSAGIRVRGNASAFYGDEDQIRENGAPYRIKFTKKQSVLGLNDSAKCKSWVLLRTYEAGVRDHLAFKLAKAINNGDYFSSDSRFVELYLNEKFMGLYLLCEQSQENPNRVAINECDEGYTGTDIGYLVELDNYSYDEEWRFMLNYNKESITDVYGTTRTPISYYYTVKNDIYSDEQLKFIERYFEVAYEIPMRAIKYGEFYRLNDDMTLTLAQDEFESAYDCVSQVLNIDSFVDMYLTHEITNNQDVGGGSFYFAVDFGSISLYKTLTCVCPWDFSWSYADYSSDSDGGLYAAKFKDSYFVENYGDRSNPWLILLYSADWFQQLVKEKWTERYPYIIEALEDVRNTVDTYSADFNLSESRRTGRAKAIINWVSDRCEYLNELWG</sequence>
<name>A0A9D1GUX8_9FIRM</name>
<keyword evidence="2" id="KW-0732">Signal</keyword>
<feature type="compositionally biased region" description="Polar residues" evidence="1">
    <location>
        <begin position="96"/>
        <end position="117"/>
    </location>
</feature>
<keyword evidence="3" id="KW-0418">Kinase</keyword>
<evidence type="ECO:0000313" key="3">
    <source>
        <dbReference type="EMBL" id="HIT59367.1"/>
    </source>
</evidence>
<evidence type="ECO:0000256" key="2">
    <source>
        <dbReference type="SAM" id="SignalP"/>
    </source>
</evidence>
<dbReference type="PROSITE" id="PS51257">
    <property type="entry name" value="PROKAR_LIPOPROTEIN"/>
    <property type="match status" value="1"/>
</dbReference>
<protein>
    <submittedName>
        <fullName evidence="3">CotH kinase family protein</fullName>
    </submittedName>
</protein>
<dbReference type="EMBL" id="DVLL01000021">
    <property type="protein sequence ID" value="HIT59367.1"/>
    <property type="molecule type" value="Genomic_DNA"/>
</dbReference>
<dbReference type="AlphaFoldDB" id="A0A9D1GUX8"/>
<comment type="caution">
    <text evidence="3">The sequence shown here is derived from an EMBL/GenBank/DDBJ whole genome shotgun (WGS) entry which is preliminary data.</text>
</comment>
<feature type="region of interest" description="Disordered" evidence="1">
    <location>
        <begin position="67"/>
        <end position="117"/>
    </location>
</feature>
<dbReference type="Proteomes" id="UP000824136">
    <property type="component" value="Unassembled WGS sequence"/>
</dbReference>
<dbReference type="InterPro" id="IPR014867">
    <property type="entry name" value="Spore_coat_CotH_CotH2/3/7"/>
</dbReference>
<gene>
    <name evidence="3" type="ORF">IAC39_06620</name>
</gene>
<reference evidence="3" key="2">
    <citation type="journal article" date="2021" name="PeerJ">
        <title>Extensive microbial diversity within the chicken gut microbiome revealed by metagenomics and culture.</title>
        <authorList>
            <person name="Gilroy R."/>
            <person name="Ravi A."/>
            <person name="Getino M."/>
            <person name="Pursley I."/>
            <person name="Horton D.L."/>
            <person name="Alikhan N.F."/>
            <person name="Baker D."/>
            <person name="Gharbi K."/>
            <person name="Hall N."/>
            <person name="Watson M."/>
            <person name="Adriaenssens E.M."/>
            <person name="Foster-Nyarko E."/>
            <person name="Jarju S."/>
            <person name="Secka A."/>
            <person name="Antonio M."/>
            <person name="Oren A."/>
            <person name="Chaudhuri R.R."/>
            <person name="La Ragione R."/>
            <person name="Hildebrand F."/>
            <person name="Pallen M.J."/>
        </authorList>
    </citation>
    <scope>NUCLEOTIDE SEQUENCE</scope>
    <source>
        <strain evidence="3">CHK33-4379</strain>
    </source>
</reference>
<reference evidence="3" key="1">
    <citation type="submission" date="2020-10" db="EMBL/GenBank/DDBJ databases">
        <authorList>
            <person name="Gilroy R."/>
        </authorList>
    </citation>
    <scope>NUCLEOTIDE SEQUENCE</scope>
    <source>
        <strain evidence="3">CHK33-4379</strain>
    </source>
</reference>
<dbReference type="Pfam" id="PF08757">
    <property type="entry name" value="CotH"/>
    <property type="match status" value="1"/>
</dbReference>
<feature type="signal peptide" evidence="2">
    <location>
        <begin position="1"/>
        <end position="28"/>
    </location>
</feature>
<keyword evidence="3" id="KW-0808">Transferase</keyword>
<accession>A0A9D1GUX8</accession>